<protein>
    <submittedName>
        <fullName evidence="3">Uncharacterized protein</fullName>
    </submittedName>
</protein>
<feature type="compositionally biased region" description="Polar residues" evidence="1">
    <location>
        <begin position="220"/>
        <end position="234"/>
    </location>
</feature>
<accession>A0A7J6RBT2</accession>
<name>A0A7J6RBT2_PEROL</name>
<keyword evidence="2" id="KW-0732">Signal</keyword>
<sequence>MLILLPLITLYLSAEGSLQQRELTSPPYPSVGLYRFDPSSGLFLPFEMNDVSMVIQETEPSNRTADLHFSSSQGVGLDVVDLPLIWSTCQDSAFEEFKSEKCLLLGNGSRTTDGLEWQAYLVVDETSRTASGDYTRLTLSVVTVYTNYYIKFEHSVPMTLRALHRSVIMENYGMARPRQSLGASSETPITIEIEEDSDLEVIGEGPTMPPQNVAKGTGEIFSSGSTSQTDSPPQDQAAVPPGQSALIDDAPSSRGPTTRSKTRRKARSRKGPAVPPGKSWDGWNETRVPLKKRARKEETPS</sequence>
<evidence type="ECO:0000256" key="1">
    <source>
        <dbReference type="SAM" id="MobiDB-lite"/>
    </source>
</evidence>
<evidence type="ECO:0000256" key="2">
    <source>
        <dbReference type="SAM" id="SignalP"/>
    </source>
</evidence>
<dbReference type="EMBL" id="JABANM010023379">
    <property type="protein sequence ID" value="KAF4717987.1"/>
    <property type="molecule type" value="Genomic_DNA"/>
</dbReference>
<evidence type="ECO:0000313" key="3">
    <source>
        <dbReference type="EMBL" id="KAF4717987.1"/>
    </source>
</evidence>
<organism evidence="3 4">
    <name type="scientific">Perkinsus olseni</name>
    <name type="common">Perkinsus atlanticus</name>
    <dbReference type="NCBI Taxonomy" id="32597"/>
    <lineage>
        <taxon>Eukaryota</taxon>
        <taxon>Sar</taxon>
        <taxon>Alveolata</taxon>
        <taxon>Perkinsozoa</taxon>
        <taxon>Perkinsea</taxon>
        <taxon>Perkinsida</taxon>
        <taxon>Perkinsidae</taxon>
        <taxon>Perkinsus</taxon>
    </lineage>
</organism>
<feature type="compositionally biased region" description="Basic residues" evidence="1">
    <location>
        <begin position="260"/>
        <end position="270"/>
    </location>
</feature>
<feature type="region of interest" description="Disordered" evidence="1">
    <location>
        <begin position="197"/>
        <end position="301"/>
    </location>
</feature>
<feature type="signal peptide" evidence="2">
    <location>
        <begin position="1"/>
        <end position="16"/>
    </location>
</feature>
<comment type="caution">
    <text evidence="3">The sequence shown here is derived from an EMBL/GenBank/DDBJ whole genome shotgun (WGS) entry which is preliminary data.</text>
</comment>
<evidence type="ECO:0000313" key="4">
    <source>
        <dbReference type="Proteomes" id="UP000574390"/>
    </source>
</evidence>
<proteinExistence type="predicted"/>
<feature type="chain" id="PRO_5029662605" evidence="2">
    <location>
        <begin position="17"/>
        <end position="301"/>
    </location>
</feature>
<gene>
    <name evidence="3" type="ORF">FOZ62_030745</name>
</gene>
<dbReference type="AlphaFoldDB" id="A0A7J6RBT2"/>
<dbReference type="Proteomes" id="UP000574390">
    <property type="component" value="Unassembled WGS sequence"/>
</dbReference>
<reference evidence="3 4" key="1">
    <citation type="submission" date="2020-04" db="EMBL/GenBank/DDBJ databases">
        <title>Perkinsus olseni comparative genomics.</title>
        <authorList>
            <person name="Bogema D.R."/>
        </authorList>
    </citation>
    <scope>NUCLEOTIDE SEQUENCE [LARGE SCALE GENOMIC DNA]</scope>
    <source>
        <strain evidence="3">ATCC PRA-205</strain>
    </source>
</reference>